<sequence>MNPHFIFIDVKLISTKERLVCAGYFGKLLVMLVEFGLLILHFNHYALNLSTRVINCIFYPLLRIHKKIQKIFSLSSIDATSYHLCNILISTFIFPNFTA</sequence>
<reference evidence="2" key="1">
    <citation type="journal article" date="2022" name="Front. Genet.">
        <title>Chromosome-Scale Assembly of the Dendrobium nobile Genome Provides Insights Into the Molecular Mechanism of the Biosynthesis of the Medicinal Active Ingredient of Dendrobium.</title>
        <authorList>
            <person name="Xu Q."/>
            <person name="Niu S.-C."/>
            <person name="Li K.-L."/>
            <person name="Zheng P.-J."/>
            <person name="Zhang X.-J."/>
            <person name="Jia Y."/>
            <person name="Liu Y."/>
            <person name="Niu Y.-X."/>
            <person name="Yu L.-H."/>
            <person name="Chen D.-F."/>
            <person name="Zhang G.-Q."/>
        </authorList>
    </citation>
    <scope>NUCLEOTIDE SEQUENCE</scope>
    <source>
        <tissue evidence="2">Leaf</tissue>
    </source>
</reference>
<keyword evidence="1" id="KW-0472">Membrane</keyword>
<dbReference type="AlphaFoldDB" id="A0A8T3APF9"/>
<evidence type="ECO:0000256" key="1">
    <source>
        <dbReference type="SAM" id="Phobius"/>
    </source>
</evidence>
<proteinExistence type="predicted"/>
<feature type="transmembrane region" description="Helical" evidence="1">
    <location>
        <begin position="21"/>
        <end position="39"/>
    </location>
</feature>
<evidence type="ECO:0000313" key="3">
    <source>
        <dbReference type="Proteomes" id="UP000829196"/>
    </source>
</evidence>
<dbReference type="Proteomes" id="UP000829196">
    <property type="component" value="Unassembled WGS sequence"/>
</dbReference>
<evidence type="ECO:0000313" key="2">
    <source>
        <dbReference type="EMBL" id="KAI0496005.1"/>
    </source>
</evidence>
<keyword evidence="3" id="KW-1185">Reference proteome</keyword>
<accession>A0A8T3APF9</accession>
<comment type="caution">
    <text evidence="2">The sequence shown here is derived from an EMBL/GenBank/DDBJ whole genome shotgun (WGS) entry which is preliminary data.</text>
</comment>
<keyword evidence="1" id="KW-0812">Transmembrane</keyword>
<gene>
    <name evidence="2" type="ORF">KFK09_022312</name>
</gene>
<organism evidence="2 3">
    <name type="scientific">Dendrobium nobile</name>
    <name type="common">Orchid</name>
    <dbReference type="NCBI Taxonomy" id="94219"/>
    <lineage>
        <taxon>Eukaryota</taxon>
        <taxon>Viridiplantae</taxon>
        <taxon>Streptophyta</taxon>
        <taxon>Embryophyta</taxon>
        <taxon>Tracheophyta</taxon>
        <taxon>Spermatophyta</taxon>
        <taxon>Magnoliopsida</taxon>
        <taxon>Liliopsida</taxon>
        <taxon>Asparagales</taxon>
        <taxon>Orchidaceae</taxon>
        <taxon>Epidendroideae</taxon>
        <taxon>Malaxideae</taxon>
        <taxon>Dendrobiinae</taxon>
        <taxon>Dendrobium</taxon>
    </lineage>
</organism>
<dbReference type="EMBL" id="JAGYWB010000016">
    <property type="protein sequence ID" value="KAI0496005.1"/>
    <property type="molecule type" value="Genomic_DNA"/>
</dbReference>
<keyword evidence="1" id="KW-1133">Transmembrane helix</keyword>
<name>A0A8T3APF9_DENNO</name>
<protein>
    <submittedName>
        <fullName evidence="2">Uncharacterized protein</fullName>
    </submittedName>
</protein>